<dbReference type="PANTHER" id="PTHR40980">
    <property type="entry name" value="PLUG DOMAIN-CONTAINING PROTEIN"/>
    <property type="match status" value="1"/>
</dbReference>
<evidence type="ECO:0000259" key="9">
    <source>
        <dbReference type="SMART" id="SM00965"/>
    </source>
</evidence>
<sequence length="1014" mass="115744">MWFVANQLQAENNLKKNELQQQVYYLNIPRSDAASALNKLAQQTDSVLIYSFQQVQQHQANALHGYFSLADALHYILLGGGLSAEFISPDVIKISAIQHQKNNPDSAQTTQSTQTPHNTAQQTNIAEVIRVDGIRHSLDKALDIKQNANTIVDVIVAEDIGKLPDNTAVESLARLPGIQVTRYKDEADGLVIRGLPYYTTTYNGREIFTAELRRVQLQDFPSQSLSAIEVYKQGTAKLLESGVGGLINAVTRKPFDFASSKFAGAIQLGYNDQTERAAPIANLLISSRWQNQWGEFGGLVNANFARSYYYNGIKYTGTYYPEASEHWQISPAENQHIDFFMPVNVGLYNEGGKRSRPLMNFALQWKPSEGFEYYLEGIYQGFRAKAYKDQFDINLAHWDASLPPIQINDLQLFDSHLELKQAKSFSKQGGLSPFGYRLANKEQTNTNQIAMGAIWQGNAVRLQTDLAYTNSDYNNAIWSLDFILDKPQRVDVEFNTPEGVRIKLPDFQPFEAEQYLWRGYFERMDVAAGSGIQWRTDATYFTSFDYFHRIDMGWRYAKRDASSKFGWRYFNTQYLAQPLNKLAFIEYEKTLNPFRNDTGGLNQYLAPTRESIADNHETLRLMTLTAIEDLIEQHPEQDDLYPAQQAFSNAEIPINPDSDYSANETRYAFYLQADYEIPIGAFMMDGGIGVRVLNVHSDVFGISTIRDALASRTQQAFVNHNQMYYLPSFNMRIKYSDALQLRLGYAKTMNRQGFALLNPAMNISLLSSDTPAIHQDGSINARAYGGNPNIKALTSKNYDLSLEYYYGFSSYLSGALFYRDLNGFAHWLHSVIDDPEYGQVEIFRPENAQHGRIYGYEVNWQTFLDFIPVIGQNVGLSCNLTYLQGQSNKRNEQGEFTELSEFPGLSKWTYNTVLFYEADKFSIRLSYNYRSSWINLHTGLSESGGFTGRKTRARDRLDVSASYQLNKQYAVFAEISNLIARPFRNYNQLNDTQYYNIDLRDEGRYFNLGMRFNF</sequence>
<dbReference type="Proteomes" id="UP001467690">
    <property type="component" value="Unassembled WGS sequence"/>
</dbReference>
<keyword evidence="2" id="KW-0813">Transport</keyword>
<protein>
    <submittedName>
        <fullName evidence="10">TonB-dependent receptor</fullName>
    </submittedName>
</protein>
<evidence type="ECO:0000256" key="2">
    <source>
        <dbReference type="ARBA" id="ARBA00022448"/>
    </source>
</evidence>
<dbReference type="PANTHER" id="PTHR40980:SF3">
    <property type="entry name" value="TONB-DEPENDENT RECEPTOR-LIKE BETA-BARREL DOMAIN-CONTAINING PROTEIN"/>
    <property type="match status" value="1"/>
</dbReference>
<evidence type="ECO:0000256" key="7">
    <source>
        <dbReference type="RuleBase" id="RU003357"/>
    </source>
</evidence>
<dbReference type="Gene3D" id="2.40.170.20">
    <property type="entry name" value="TonB-dependent receptor, beta-barrel domain"/>
    <property type="match status" value="1"/>
</dbReference>
<name>A0ABV1RBT4_9ALTE</name>
<evidence type="ECO:0000256" key="4">
    <source>
        <dbReference type="ARBA" id="ARBA00023004"/>
    </source>
</evidence>
<dbReference type="RefSeq" id="WP_350400201.1">
    <property type="nucleotide sequence ID" value="NZ_JBELOE010000051.1"/>
</dbReference>
<dbReference type="InterPro" id="IPR037066">
    <property type="entry name" value="Plug_dom_sf"/>
</dbReference>
<evidence type="ECO:0000313" key="11">
    <source>
        <dbReference type="Proteomes" id="UP001467690"/>
    </source>
</evidence>
<gene>
    <name evidence="10" type="ORF">ABS311_00570</name>
</gene>
<keyword evidence="3" id="KW-0406">Ion transport</keyword>
<dbReference type="Gene3D" id="3.55.50.30">
    <property type="match status" value="1"/>
</dbReference>
<comment type="similarity">
    <text evidence="7">Belongs to the TonB-dependent receptor family.</text>
</comment>
<dbReference type="InterPro" id="IPR011662">
    <property type="entry name" value="Secretin/TonB_short_N"/>
</dbReference>
<dbReference type="SUPFAM" id="SSF56935">
    <property type="entry name" value="Porins"/>
    <property type="match status" value="1"/>
</dbReference>
<dbReference type="InterPro" id="IPR010104">
    <property type="entry name" value="TonB_rcpt_bac"/>
</dbReference>
<accession>A0ABV1RBT4</accession>
<keyword evidence="11" id="KW-1185">Reference proteome</keyword>
<feature type="region of interest" description="Disordered" evidence="8">
    <location>
        <begin position="102"/>
        <end position="121"/>
    </location>
</feature>
<proteinExistence type="inferred from homology"/>
<evidence type="ECO:0000256" key="6">
    <source>
        <dbReference type="ARBA" id="ARBA00023237"/>
    </source>
</evidence>
<keyword evidence="3" id="KW-0410">Iron transport</keyword>
<dbReference type="InterPro" id="IPR000531">
    <property type="entry name" value="Beta-barrel_TonB"/>
</dbReference>
<reference evidence="10 11" key="1">
    <citation type="submission" date="2024-06" db="EMBL/GenBank/DDBJ databases">
        <authorList>
            <person name="Chen R.Y."/>
        </authorList>
    </citation>
    <scope>NUCLEOTIDE SEQUENCE [LARGE SCALE GENOMIC DNA]</scope>
    <source>
        <strain evidence="10 11">D2</strain>
    </source>
</reference>
<keyword evidence="7" id="KW-0798">TonB box</keyword>
<dbReference type="InterPro" id="IPR036942">
    <property type="entry name" value="Beta-barrel_TonB_sf"/>
</dbReference>
<evidence type="ECO:0000256" key="3">
    <source>
        <dbReference type="ARBA" id="ARBA00022496"/>
    </source>
</evidence>
<keyword evidence="6" id="KW-0998">Cell outer membrane</keyword>
<dbReference type="NCBIfam" id="TIGR01782">
    <property type="entry name" value="TonB-Xanth-Caul"/>
    <property type="match status" value="1"/>
</dbReference>
<organism evidence="10 11">
    <name type="scientific">Catenovulum sediminis</name>
    <dbReference type="NCBI Taxonomy" id="1740262"/>
    <lineage>
        <taxon>Bacteria</taxon>
        <taxon>Pseudomonadati</taxon>
        <taxon>Pseudomonadota</taxon>
        <taxon>Gammaproteobacteria</taxon>
        <taxon>Alteromonadales</taxon>
        <taxon>Alteromonadaceae</taxon>
        <taxon>Catenovulum</taxon>
    </lineage>
</organism>
<dbReference type="InterPro" id="IPR012910">
    <property type="entry name" value="Plug_dom"/>
</dbReference>
<keyword evidence="4" id="KW-0408">Iron</keyword>
<keyword evidence="10" id="KW-0675">Receptor</keyword>
<dbReference type="SMART" id="SM00965">
    <property type="entry name" value="STN"/>
    <property type="match status" value="1"/>
</dbReference>
<comment type="subcellular location">
    <subcellularLocation>
        <location evidence="1 7">Cell outer membrane</location>
    </subcellularLocation>
</comment>
<dbReference type="Pfam" id="PF07715">
    <property type="entry name" value="Plug"/>
    <property type="match status" value="1"/>
</dbReference>
<evidence type="ECO:0000256" key="1">
    <source>
        <dbReference type="ARBA" id="ARBA00004442"/>
    </source>
</evidence>
<keyword evidence="5 7" id="KW-0472">Membrane</keyword>
<dbReference type="Gene3D" id="2.170.130.10">
    <property type="entry name" value="TonB-dependent receptor, plug domain"/>
    <property type="match status" value="1"/>
</dbReference>
<evidence type="ECO:0000313" key="10">
    <source>
        <dbReference type="EMBL" id="MER2490382.1"/>
    </source>
</evidence>
<dbReference type="Pfam" id="PF00593">
    <property type="entry name" value="TonB_dep_Rec_b-barrel"/>
    <property type="match status" value="1"/>
</dbReference>
<evidence type="ECO:0000256" key="8">
    <source>
        <dbReference type="SAM" id="MobiDB-lite"/>
    </source>
</evidence>
<comment type="caution">
    <text evidence="10">The sequence shown here is derived from an EMBL/GenBank/DDBJ whole genome shotgun (WGS) entry which is preliminary data.</text>
</comment>
<dbReference type="EMBL" id="JBELOE010000051">
    <property type="protein sequence ID" value="MER2490382.1"/>
    <property type="molecule type" value="Genomic_DNA"/>
</dbReference>
<feature type="domain" description="Secretin/TonB short N-terminal" evidence="9">
    <location>
        <begin position="46"/>
        <end position="97"/>
    </location>
</feature>
<evidence type="ECO:0000256" key="5">
    <source>
        <dbReference type="ARBA" id="ARBA00023136"/>
    </source>
</evidence>